<evidence type="ECO:0000313" key="3">
    <source>
        <dbReference type="Proteomes" id="UP001176521"/>
    </source>
</evidence>
<gene>
    <name evidence="2" type="ORF">OC842_002412</name>
</gene>
<keyword evidence="3" id="KW-1185">Reference proteome</keyword>
<dbReference type="EMBL" id="JAPDMQ010000102">
    <property type="protein sequence ID" value="KAK0535110.1"/>
    <property type="molecule type" value="Genomic_DNA"/>
</dbReference>
<reference evidence="2" key="1">
    <citation type="journal article" date="2023" name="PhytoFront">
        <title>Draft Genome Resources of Seven Strains of Tilletia horrida, Causal Agent of Kernel Smut of Rice.</title>
        <authorList>
            <person name="Khanal S."/>
            <person name="Antony Babu S."/>
            <person name="Zhou X.G."/>
        </authorList>
    </citation>
    <scope>NUCLEOTIDE SEQUENCE</scope>
    <source>
        <strain evidence="2">TX3</strain>
    </source>
</reference>
<organism evidence="2 3">
    <name type="scientific">Tilletia horrida</name>
    <dbReference type="NCBI Taxonomy" id="155126"/>
    <lineage>
        <taxon>Eukaryota</taxon>
        <taxon>Fungi</taxon>
        <taxon>Dikarya</taxon>
        <taxon>Basidiomycota</taxon>
        <taxon>Ustilaginomycotina</taxon>
        <taxon>Exobasidiomycetes</taxon>
        <taxon>Tilletiales</taxon>
        <taxon>Tilletiaceae</taxon>
        <taxon>Tilletia</taxon>
    </lineage>
</organism>
<evidence type="ECO:0000313" key="2">
    <source>
        <dbReference type="EMBL" id="KAK0535110.1"/>
    </source>
</evidence>
<dbReference type="Proteomes" id="UP001176521">
    <property type="component" value="Unassembled WGS sequence"/>
</dbReference>
<evidence type="ECO:0000256" key="1">
    <source>
        <dbReference type="SAM" id="MobiDB-lite"/>
    </source>
</evidence>
<feature type="region of interest" description="Disordered" evidence="1">
    <location>
        <begin position="173"/>
        <end position="194"/>
    </location>
</feature>
<name>A0AAN6JLN3_9BASI</name>
<dbReference type="AlphaFoldDB" id="A0AAN6JLN3"/>
<accession>A0AAN6JLN3</accession>
<proteinExistence type="predicted"/>
<sequence length="239" mass="26008">MRAERGNEACLIVEPGKGVPLQDEPIGDCNFAAAVVRKLRGYAGKHLPAHRLSRELQEDAKNDVDLKTLLQEFHRPSPSPVSVDALDDRPPRLIRSSSYAMLSKSSIHVAFGFALEFSVDSPDPPQSFQLVVFLAHPETPYFRTVQDPLWAPQRSGKDVLNLLFCNAPGPGSIEGPSSAPAAAPLPPGNVPPLTGTMMPPIQDSEQVVEDFFNMLTNLENTVWAPPSSDSNMSYLGTDH</sequence>
<protein>
    <submittedName>
        <fullName evidence="2">Uncharacterized protein</fullName>
    </submittedName>
</protein>
<comment type="caution">
    <text evidence="2">The sequence shown here is derived from an EMBL/GenBank/DDBJ whole genome shotgun (WGS) entry which is preliminary data.</text>
</comment>
<feature type="compositionally biased region" description="Low complexity" evidence="1">
    <location>
        <begin position="173"/>
        <end position="182"/>
    </location>
</feature>